<dbReference type="OrthoDB" id="2461at2759"/>
<dbReference type="STRING" id="418985.A0A1V9XMK7"/>
<dbReference type="FunCoup" id="A0A1V9XMK7">
    <property type="interactions" value="1382"/>
</dbReference>
<dbReference type="InterPro" id="IPR011559">
    <property type="entry name" value="Initiation_fac_2B_a/b/d"/>
</dbReference>
<keyword evidence="3 6" id="KW-0486">Methionine biosynthesis</keyword>
<dbReference type="NCBIfam" id="NF004326">
    <property type="entry name" value="PRK05720.1"/>
    <property type="match status" value="1"/>
</dbReference>
<proteinExistence type="inferred from homology"/>
<dbReference type="GO" id="GO:0019509">
    <property type="term" value="P:L-methionine salvage from methylthioadenosine"/>
    <property type="evidence" value="ECO:0007669"/>
    <property type="project" value="UniProtKB-UniRule"/>
</dbReference>
<dbReference type="UniPathway" id="UPA00904">
    <property type="reaction ID" value="UER00874"/>
</dbReference>
<comment type="similarity">
    <text evidence="6">Belongs to the eIF-2B alpha/beta/delta subunits family. MtnA subfamily.</text>
</comment>
<comment type="catalytic activity">
    <reaction evidence="6">
        <text>5-(methylsulfanyl)-alpha-D-ribose 1-phosphate = 5-(methylsulfanyl)-D-ribulose 1-phosphate</text>
        <dbReference type="Rhea" id="RHEA:19989"/>
        <dbReference type="ChEBI" id="CHEBI:58533"/>
        <dbReference type="ChEBI" id="CHEBI:58548"/>
        <dbReference type="EC" id="5.3.1.23"/>
    </reaction>
</comment>
<comment type="function">
    <text evidence="6">Catalyzes the interconversion of methylthioribose-1-phosphate (MTR-1-P) into methylthioribulose-1-phosphate (MTRu-1-P).</text>
</comment>
<keyword evidence="4 6" id="KW-0413">Isomerase</keyword>
<dbReference type="SUPFAM" id="SSF100950">
    <property type="entry name" value="NagB/RpiA/CoA transferase-like"/>
    <property type="match status" value="1"/>
</dbReference>
<dbReference type="InterPro" id="IPR027363">
    <property type="entry name" value="M1Pi_N"/>
</dbReference>
<dbReference type="GO" id="GO:0005737">
    <property type="term" value="C:cytoplasm"/>
    <property type="evidence" value="ECO:0007669"/>
    <property type="project" value="UniProtKB-SubCell"/>
</dbReference>
<comment type="subcellular location">
    <subcellularLocation>
        <location evidence="6">Cytoplasm</location>
    </subcellularLocation>
    <subcellularLocation>
        <location evidence="6">Nucleus</location>
    </subcellularLocation>
</comment>
<evidence type="ECO:0000313" key="8">
    <source>
        <dbReference type="Proteomes" id="UP000192247"/>
    </source>
</evidence>
<dbReference type="InParanoid" id="A0A1V9XMK7"/>
<dbReference type="PANTHER" id="PTHR43475">
    <property type="entry name" value="METHYLTHIORIBOSE-1-PHOSPHATE ISOMERASE"/>
    <property type="match status" value="1"/>
</dbReference>
<dbReference type="NCBIfam" id="TIGR00512">
    <property type="entry name" value="salvage_mtnA"/>
    <property type="match status" value="1"/>
</dbReference>
<gene>
    <name evidence="7" type="ORF">BIW11_00935</name>
</gene>
<feature type="active site" description="Proton donor" evidence="6">
    <location>
        <position position="251"/>
    </location>
</feature>
<evidence type="ECO:0000256" key="6">
    <source>
        <dbReference type="HAMAP-Rule" id="MF_03119"/>
    </source>
</evidence>
<keyword evidence="5 6" id="KW-0539">Nucleus</keyword>
<dbReference type="InterPro" id="IPR037171">
    <property type="entry name" value="NagB/RpiA_transferase-like"/>
</dbReference>
<dbReference type="EC" id="5.3.1.23" evidence="6"/>
<comment type="caution">
    <text evidence="7">The sequence shown here is derived from an EMBL/GenBank/DDBJ whole genome shotgun (WGS) entry which is preliminary data.</text>
</comment>
<dbReference type="Proteomes" id="UP000192247">
    <property type="component" value="Unassembled WGS sequence"/>
</dbReference>
<evidence type="ECO:0000256" key="4">
    <source>
        <dbReference type="ARBA" id="ARBA00023235"/>
    </source>
</evidence>
<dbReference type="HAMAP" id="MF_01678">
    <property type="entry name" value="Salvage_MtnA"/>
    <property type="match status" value="1"/>
</dbReference>
<dbReference type="PANTHER" id="PTHR43475:SF1">
    <property type="entry name" value="METHYLTHIORIBOSE-1-PHOSPHATE ISOMERASE"/>
    <property type="match status" value="1"/>
</dbReference>
<dbReference type="InterPro" id="IPR005251">
    <property type="entry name" value="IF-M1Pi"/>
</dbReference>
<evidence type="ECO:0000313" key="7">
    <source>
        <dbReference type="EMBL" id="OQR74612.1"/>
    </source>
</evidence>
<organism evidence="7 8">
    <name type="scientific">Tropilaelaps mercedesae</name>
    <dbReference type="NCBI Taxonomy" id="418985"/>
    <lineage>
        <taxon>Eukaryota</taxon>
        <taxon>Metazoa</taxon>
        <taxon>Ecdysozoa</taxon>
        <taxon>Arthropoda</taxon>
        <taxon>Chelicerata</taxon>
        <taxon>Arachnida</taxon>
        <taxon>Acari</taxon>
        <taxon>Parasitiformes</taxon>
        <taxon>Mesostigmata</taxon>
        <taxon>Gamasina</taxon>
        <taxon>Dermanyssoidea</taxon>
        <taxon>Laelapidae</taxon>
        <taxon>Tropilaelaps</taxon>
    </lineage>
</organism>
<reference evidence="7 8" key="1">
    <citation type="journal article" date="2017" name="Gigascience">
        <title>Draft genome of the honey bee ectoparasitic mite, Tropilaelaps mercedesae, is shaped by the parasitic life history.</title>
        <authorList>
            <person name="Dong X."/>
            <person name="Armstrong S.D."/>
            <person name="Xia D."/>
            <person name="Makepeace B.L."/>
            <person name="Darby A.C."/>
            <person name="Kadowaki T."/>
        </authorList>
    </citation>
    <scope>NUCLEOTIDE SEQUENCE [LARGE SCALE GENOMIC DNA]</scope>
    <source>
        <strain evidence="7">Wuxi-XJTLU</strain>
    </source>
</reference>
<dbReference type="AlphaFoldDB" id="A0A1V9XMK7"/>
<dbReference type="GO" id="GO:0046523">
    <property type="term" value="F:S-methyl-5-thioribose-1-phosphate isomerase activity"/>
    <property type="evidence" value="ECO:0007669"/>
    <property type="project" value="UniProtKB-UniRule"/>
</dbReference>
<dbReference type="InterPro" id="IPR042529">
    <property type="entry name" value="IF_2B-like_C"/>
</dbReference>
<evidence type="ECO:0000256" key="3">
    <source>
        <dbReference type="ARBA" id="ARBA00023167"/>
    </source>
</evidence>
<dbReference type="Gene3D" id="1.20.120.420">
    <property type="entry name" value="translation initiation factor eif-2b, domain 1"/>
    <property type="match status" value="1"/>
</dbReference>
<evidence type="ECO:0000256" key="5">
    <source>
        <dbReference type="ARBA" id="ARBA00023242"/>
    </source>
</evidence>
<sequence>MTTPTDKCLSIFYERGSLQILDQLLLPETSKMVPIESVHDAWKAIKTMQVRGAPAIAIVSALSVAVELNKLATVDKKDIHDSILKWFDYLITSRPTAVNIVNAAQDFKAASARLLDDSSVNGKMHKLRIIEASEEMFRKDVQTNKDIGKHGAEFILQTVPSNDKVTVLTVCNTGSLATAGYGTALGVVRSLHNAGRLEQAVCTETRPYNQGERLTAYELMTEKIPSMMICDNMVSFLMAKRKVHAVVVGADRVTANGDAANKIGTYQAAIAAKYHKVPFYVACPSTTVDPSMTSGDEIVIEERPAQEITTRVDIPCWNPAFDVTPRSLITGVRECESQITASPSSVEQIDRTVPPIELDDQGENRGTITQLSKPNFECQRISSDYFF</sequence>
<accession>A0A1V9XMK7</accession>
<keyword evidence="1 6" id="KW-0963">Cytoplasm</keyword>
<protein>
    <recommendedName>
        <fullName evidence="6">Methylthioribose-1-phosphate isomerase</fullName>
        <shortName evidence="6">M1Pi</shortName>
        <shortName evidence="6">MTR-1-P isomerase</shortName>
        <ecNumber evidence="6">5.3.1.23</ecNumber>
    </recommendedName>
    <alternativeName>
        <fullName evidence="6">S-methyl-5-thioribose-1-phosphate isomerase</fullName>
    </alternativeName>
    <alternativeName>
        <fullName evidence="6">Translation initiation factor eIF-2B subunit alpha/beta/delta-like protein</fullName>
    </alternativeName>
</protein>
<evidence type="ECO:0000256" key="2">
    <source>
        <dbReference type="ARBA" id="ARBA00022605"/>
    </source>
</evidence>
<dbReference type="NCBIfam" id="TIGR00524">
    <property type="entry name" value="eIF-2B_rel"/>
    <property type="match status" value="1"/>
</dbReference>
<dbReference type="Gene3D" id="3.40.50.10470">
    <property type="entry name" value="Translation initiation factor eif-2b, domain 2"/>
    <property type="match status" value="1"/>
</dbReference>
<evidence type="ECO:0000256" key="1">
    <source>
        <dbReference type="ARBA" id="ARBA00022490"/>
    </source>
</evidence>
<feature type="site" description="Transition state stabilizer" evidence="6">
    <location>
        <position position="171"/>
    </location>
</feature>
<name>A0A1V9XMK7_9ACAR</name>
<dbReference type="InterPro" id="IPR000649">
    <property type="entry name" value="IF-2B-related"/>
</dbReference>
<dbReference type="EMBL" id="MNPL01007685">
    <property type="protein sequence ID" value="OQR74612.1"/>
    <property type="molecule type" value="Genomic_DNA"/>
</dbReference>
<dbReference type="Pfam" id="PF01008">
    <property type="entry name" value="IF-2B"/>
    <property type="match status" value="1"/>
</dbReference>
<keyword evidence="8" id="KW-1185">Reference proteome</keyword>
<dbReference type="GO" id="GO:0005634">
    <property type="term" value="C:nucleus"/>
    <property type="evidence" value="ECO:0007669"/>
    <property type="project" value="UniProtKB-SubCell"/>
</dbReference>
<dbReference type="FunFam" id="1.20.120.420:FF:000003">
    <property type="entry name" value="Methylthioribose-1-phosphate isomerase"/>
    <property type="match status" value="1"/>
</dbReference>
<comment type="pathway">
    <text evidence="6">Amino-acid biosynthesis; L-methionine biosynthesis via salvage pathway; L-methionine from S-methyl-5-thio-alpha-D-ribose 1-phosphate: step 1/6.</text>
</comment>
<keyword evidence="2 6" id="KW-0028">Amino-acid biosynthesis</keyword>
<dbReference type="FunFam" id="3.40.50.10470:FF:000003">
    <property type="entry name" value="Methylthioribose-1-phosphate isomerase"/>
    <property type="match status" value="1"/>
</dbReference>